<accession>A0A166FWG5</accession>
<sequence length="94" mass="10057">VVMAHNWWAVDGTTVHEIMVLGPEWERGGLADARAGWCVSMVLACARMRRGRDGTLAGRNVGSCAQGPAGDVACAAACRKARFATRGQRGYSRH</sequence>
<dbReference type="Proteomes" id="UP000076532">
    <property type="component" value="Unassembled WGS sequence"/>
</dbReference>
<evidence type="ECO:0000313" key="2">
    <source>
        <dbReference type="Proteomes" id="UP000076532"/>
    </source>
</evidence>
<evidence type="ECO:0000313" key="1">
    <source>
        <dbReference type="EMBL" id="KZP17234.1"/>
    </source>
</evidence>
<reference evidence="1 2" key="1">
    <citation type="journal article" date="2016" name="Mol. Biol. Evol.">
        <title>Comparative Genomics of Early-Diverging Mushroom-Forming Fungi Provides Insights into the Origins of Lignocellulose Decay Capabilities.</title>
        <authorList>
            <person name="Nagy L.G."/>
            <person name="Riley R."/>
            <person name="Tritt A."/>
            <person name="Adam C."/>
            <person name="Daum C."/>
            <person name="Floudas D."/>
            <person name="Sun H."/>
            <person name="Yadav J.S."/>
            <person name="Pangilinan J."/>
            <person name="Larsson K.H."/>
            <person name="Matsuura K."/>
            <person name="Barry K."/>
            <person name="Labutti K."/>
            <person name="Kuo R."/>
            <person name="Ohm R.A."/>
            <person name="Bhattacharya S.S."/>
            <person name="Shirouzu T."/>
            <person name="Yoshinaga Y."/>
            <person name="Martin F.M."/>
            <person name="Grigoriev I.V."/>
            <person name="Hibbett D.S."/>
        </authorList>
    </citation>
    <scope>NUCLEOTIDE SEQUENCE [LARGE SCALE GENOMIC DNA]</scope>
    <source>
        <strain evidence="1 2">CBS 109695</strain>
    </source>
</reference>
<name>A0A166FWG5_9AGAM</name>
<keyword evidence="2" id="KW-1185">Reference proteome</keyword>
<dbReference type="EMBL" id="KV417584">
    <property type="protein sequence ID" value="KZP17234.1"/>
    <property type="molecule type" value="Genomic_DNA"/>
</dbReference>
<organism evidence="1 2">
    <name type="scientific">Athelia psychrophila</name>
    <dbReference type="NCBI Taxonomy" id="1759441"/>
    <lineage>
        <taxon>Eukaryota</taxon>
        <taxon>Fungi</taxon>
        <taxon>Dikarya</taxon>
        <taxon>Basidiomycota</taxon>
        <taxon>Agaricomycotina</taxon>
        <taxon>Agaricomycetes</taxon>
        <taxon>Agaricomycetidae</taxon>
        <taxon>Atheliales</taxon>
        <taxon>Atheliaceae</taxon>
        <taxon>Athelia</taxon>
    </lineage>
</organism>
<proteinExistence type="predicted"/>
<protein>
    <submittedName>
        <fullName evidence="1">Uncharacterized protein</fullName>
    </submittedName>
</protein>
<dbReference type="AlphaFoldDB" id="A0A166FWG5"/>
<feature type="non-terminal residue" evidence="1">
    <location>
        <position position="1"/>
    </location>
</feature>
<gene>
    <name evidence="1" type="ORF">FIBSPDRAFT_865105</name>
</gene>
<feature type="non-terminal residue" evidence="1">
    <location>
        <position position="94"/>
    </location>
</feature>